<dbReference type="EnsemblMetazoa" id="AALFPA23_018295.R26863">
    <property type="protein sequence ID" value="AALFPA23_018295.P26863"/>
    <property type="gene ID" value="AALFPA23_018295"/>
</dbReference>
<reference evidence="2" key="2">
    <citation type="submission" date="2025-05" db="UniProtKB">
        <authorList>
            <consortium name="EnsemblMetazoa"/>
        </authorList>
    </citation>
    <scope>IDENTIFICATION</scope>
    <source>
        <strain evidence="2">Foshan</strain>
    </source>
</reference>
<evidence type="ECO:0000313" key="2">
    <source>
        <dbReference type="EnsemblMetazoa" id="AALFPA23_018295.P26862"/>
    </source>
</evidence>
<feature type="compositionally biased region" description="Polar residues" evidence="1">
    <location>
        <begin position="303"/>
        <end position="316"/>
    </location>
</feature>
<dbReference type="RefSeq" id="XP_062714780.1">
    <property type="nucleotide sequence ID" value="XM_062858796.1"/>
</dbReference>
<feature type="compositionally biased region" description="Basic residues" evidence="1">
    <location>
        <begin position="196"/>
        <end position="206"/>
    </location>
</feature>
<feature type="compositionally biased region" description="Acidic residues" evidence="1">
    <location>
        <begin position="325"/>
        <end position="339"/>
    </location>
</feature>
<feature type="region of interest" description="Disordered" evidence="1">
    <location>
        <begin position="297"/>
        <end position="391"/>
    </location>
</feature>
<dbReference type="RefSeq" id="XP_062714777.1">
    <property type="nucleotide sequence ID" value="XM_062858793.1"/>
</dbReference>
<protein>
    <submittedName>
        <fullName evidence="2">Uncharacterized protein</fullName>
    </submittedName>
</protein>
<dbReference type="GeneID" id="109414689"/>
<dbReference type="EnsemblMetazoa" id="AALFPA23_018295.R26865">
    <property type="protein sequence ID" value="AALFPA23_018295.P26865"/>
    <property type="gene ID" value="AALFPA23_018295"/>
</dbReference>
<feature type="compositionally biased region" description="Basic and acidic residues" evidence="1">
    <location>
        <begin position="232"/>
        <end position="241"/>
    </location>
</feature>
<keyword evidence="3" id="KW-1185">Reference proteome</keyword>
<feature type="region of interest" description="Disordered" evidence="1">
    <location>
        <begin position="647"/>
        <end position="681"/>
    </location>
</feature>
<dbReference type="RefSeq" id="XP_062714779.1">
    <property type="nucleotide sequence ID" value="XM_062858795.1"/>
</dbReference>
<dbReference type="Proteomes" id="UP000069940">
    <property type="component" value="Unassembled WGS sequence"/>
</dbReference>
<feature type="compositionally biased region" description="Acidic residues" evidence="1">
    <location>
        <begin position="367"/>
        <end position="380"/>
    </location>
</feature>
<dbReference type="EnsemblMetazoa" id="AALFPA23_018295.R26861">
    <property type="protein sequence ID" value="AALFPA23_018295.P26861"/>
    <property type="gene ID" value="AALFPA23_018295"/>
</dbReference>
<name>A0ABM1ZGP0_AEDAL</name>
<evidence type="ECO:0000313" key="3">
    <source>
        <dbReference type="Proteomes" id="UP000069940"/>
    </source>
</evidence>
<organism evidence="2 3">
    <name type="scientific">Aedes albopictus</name>
    <name type="common">Asian tiger mosquito</name>
    <name type="synonym">Stegomyia albopicta</name>
    <dbReference type="NCBI Taxonomy" id="7160"/>
    <lineage>
        <taxon>Eukaryota</taxon>
        <taxon>Metazoa</taxon>
        <taxon>Ecdysozoa</taxon>
        <taxon>Arthropoda</taxon>
        <taxon>Hexapoda</taxon>
        <taxon>Insecta</taxon>
        <taxon>Pterygota</taxon>
        <taxon>Neoptera</taxon>
        <taxon>Endopterygota</taxon>
        <taxon>Diptera</taxon>
        <taxon>Nematocera</taxon>
        <taxon>Culicoidea</taxon>
        <taxon>Culicidae</taxon>
        <taxon>Culicinae</taxon>
        <taxon>Aedini</taxon>
        <taxon>Aedes</taxon>
        <taxon>Stegomyia</taxon>
    </lineage>
</organism>
<feature type="region of interest" description="Disordered" evidence="1">
    <location>
        <begin position="196"/>
        <end position="245"/>
    </location>
</feature>
<sequence length="741" mass="81154">MADIPVISITHECSDDDVDVDDMSKLNINEALTDTEDLFMDQDTVRYRKGSSSPKTTGNTLIDSIVPITNGSVTDVEDCTDSEDENECEQPKSAQEADIALDSFLDQGYVDEMTKSAANKGDKPKTLTRCFSKATEVPDSDLLKVFADTSNALTDCEDCDLSDDDDSLGKVSIPDCPEHILMKNTDHEAVDIHSSMRRKQEKHVHHKQEAVDESSSESDNDCKVRHRRGHRKLEERPRSDYENFTLSDDDMEGACAVKPNRRSALFEAEELVMEGSDAEDDRTQTFPEINITFVSEAPDRSSEATVTTNKRPTSLSVAAPNADEALTDVENLDSSDSEDEKATVKRLMPRAVVRPGKFGGGGGGTTDVEDFNDSDDNNQDEPDHKREVGQEFLPSPVREIAILSQGESGAQKQNVMPLNFLMVNTPDIEQALTDVEDMSDGEDTGEMYDSSKYTIESLPDMESGDVYSSDNTCVKTAKLNVMSSAQEPKTDTEDLFFERGASNSGSGSELRRRRKPKHSSATGNTCQQFRGKKFLEMKVETAATATTDVEDMYMSDDAKDCGFAPSKQRRATIQFSGLTAPANDCDAKTDVESLSGDELVNDHHGARSPQLCFDGYSSVIKARERNGLTKGDGLLDGYAIPLIRKVSPSPDTHNCNTDSEDMQGVSDEDEHAEGSYSRAQTATPYELTRALDESAGCEIHESSARVKGVLLDVKGMIGGDPQDMHTDVEYLDEDAGNGADQ</sequence>
<evidence type="ECO:0000256" key="1">
    <source>
        <dbReference type="SAM" id="MobiDB-lite"/>
    </source>
</evidence>
<feature type="region of interest" description="Disordered" evidence="1">
    <location>
        <begin position="719"/>
        <end position="741"/>
    </location>
</feature>
<feature type="compositionally biased region" description="Acidic residues" evidence="1">
    <location>
        <begin position="658"/>
        <end position="671"/>
    </location>
</feature>
<proteinExistence type="predicted"/>
<feature type="region of interest" description="Disordered" evidence="1">
    <location>
        <begin position="496"/>
        <end position="525"/>
    </location>
</feature>
<dbReference type="EnsemblMetazoa" id="AALFPA23_018295.R26862">
    <property type="protein sequence ID" value="AALFPA23_018295.P26862"/>
    <property type="gene ID" value="AALFPA23_018295"/>
</dbReference>
<dbReference type="RefSeq" id="XP_062714776.1">
    <property type="nucleotide sequence ID" value="XM_062858792.1"/>
</dbReference>
<dbReference type="EnsemblMetazoa" id="AALFPA23_018295.R26864">
    <property type="protein sequence ID" value="AALFPA23_018295.P26864"/>
    <property type="gene ID" value="AALFPA23_018295"/>
</dbReference>
<reference evidence="3" key="1">
    <citation type="journal article" date="2015" name="Proc. Natl. Acad. Sci. U.S.A.">
        <title>Genome sequence of the Asian Tiger mosquito, Aedes albopictus, reveals insights into its biology, genetics, and evolution.</title>
        <authorList>
            <person name="Chen X.G."/>
            <person name="Jiang X."/>
            <person name="Gu J."/>
            <person name="Xu M."/>
            <person name="Wu Y."/>
            <person name="Deng Y."/>
            <person name="Zhang C."/>
            <person name="Bonizzoni M."/>
            <person name="Dermauw W."/>
            <person name="Vontas J."/>
            <person name="Armbruster P."/>
            <person name="Huang X."/>
            <person name="Yang Y."/>
            <person name="Zhang H."/>
            <person name="He W."/>
            <person name="Peng H."/>
            <person name="Liu Y."/>
            <person name="Wu K."/>
            <person name="Chen J."/>
            <person name="Lirakis M."/>
            <person name="Topalis P."/>
            <person name="Van Leeuwen T."/>
            <person name="Hall A.B."/>
            <person name="Jiang X."/>
            <person name="Thorpe C."/>
            <person name="Mueller R.L."/>
            <person name="Sun C."/>
            <person name="Waterhouse R.M."/>
            <person name="Yan G."/>
            <person name="Tu Z.J."/>
            <person name="Fang X."/>
            <person name="James A.A."/>
        </authorList>
    </citation>
    <scope>NUCLEOTIDE SEQUENCE [LARGE SCALE GENOMIC DNA]</scope>
    <source>
        <strain evidence="3">Foshan</strain>
    </source>
</reference>
<accession>A0ABM1ZGP0</accession>
<dbReference type="RefSeq" id="XP_062714778.1">
    <property type="nucleotide sequence ID" value="XM_062858794.1"/>
</dbReference>